<proteinExistence type="predicted"/>
<dbReference type="Proteomes" id="UP000218327">
    <property type="component" value="Unassembled WGS sequence"/>
</dbReference>
<dbReference type="EMBL" id="NVVJ01000068">
    <property type="protein sequence ID" value="PCJ22013.1"/>
    <property type="molecule type" value="Genomic_DNA"/>
</dbReference>
<evidence type="ECO:0000313" key="1">
    <source>
        <dbReference type="EMBL" id="PCJ22013.1"/>
    </source>
</evidence>
<comment type="caution">
    <text evidence="1">The sequence shown here is derived from an EMBL/GenBank/DDBJ whole genome shotgun (WGS) entry which is preliminary data.</text>
</comment>
<name>A0A2A5ART5_9GAMM</name>
<evidence type="ECO:0000313" key="2">
    <source>
        <dbReference type="Proteomes" id="UP000218327"/>
    </source>
</evidence>
<reference evidence="2" key="1">
    <citation type="submission" date="2017-08" db="EMBL/GenBank/DDBJ databases">
        <title>A dynamic microbial community with high functional redundancy inhabits the cold, oxic subseafloor aquifer.</title>
        <authorList>
            <person name="Tully B.J."/>
            <person name="Wheat C.G."/>
            <person name="Glazer B.T."/>
            <person name="Huber J.A."/>
        </authorList>
    </citation>
    <scope>NUCLEOTIDE SEQUENCE [LARGE SCALE GENOMIC DNA]</scope>
</reference>
<protein>
    <submittedName>
        <fullName evidence="1">Uncharacterized protein</fullName>
    </submittedName>
</protein>
<sequence length="99" mass="11740">MNKLFNKEKATPSYKASRTISVLDYMTGVYQHEKTVDVFNIHIMALATEAHLYHWQSITNREDGRLGYRFKRIYPKDRSIDINEKIGELILGHNLRHYE</sequence>
<accession>A0A2A5ART5</accession>
<organism evidence="1 2">
    <name type="scientific">SAR86 cluster bacterium</name>
    <dbReference type="NCBI Taxonomy" id="2030880"/>
    <lineage>
        <taxon>Bacteria</taxon>
        <taxon>Pseudomonadati</taxon>
        <taxon>Pseudomonadota</taxon>
        <taxon>Gammaproteobacteria</taxon>
        <taxon>SAR86 cluster</taxon>
    </lineage>
</organism>
<dbReference type="AlphaFoldDB" id="A0A2A5ART5"/>
<gene>
    <name evidence="1" type="ORF">COA96_15035</name>
</gene>